<proteinExistence type="predicted"/>
<accession>A0ABN8CPS8</accession>
<evidence type="ECO:0000313" key="2">
    <source>
        <dbReference type="Proteomes" id="UP001158986"/>
    </source>
</evidence>
<comment type="caution">
    <text evidence="1">The sequence shown here is derived from an EMBL/GenBank/DDBJ whole genome shotgun (WGS) entry which is preliminary data.</text>
</comment>
<organism evidence="1 2">
    <name type="scientific">Peronospora belbahrii</name>
    <dbReference type="NCBI Taxonomy" id="622444"/>
    <lineage>
        <taxon>Eukaryota</taxon>
        <taxon>Sar</taxon>
        <taxon>Stramenopiles</taxon>
        <taxon>Oomycota</taxon>
        <taxon>Peronosporomycetes</taxon>
        <taxon>Peronosporales</taxon>
        <taxon>Peronosporaceae</taxon>
        <taxon>Peronospora</taxon>
    </lineage>
</organism>
<keyword evidence="2" id="KW-1185">Reference proteome</keyword>
<dbReference type="EMBL" id="CAKLCB010000083">
    <property type="protein sequence ID" value="CAH0514714.1"/>
    <property type="molecule type" value="Genomic_DNA"/>
</dbReference>
<name>A0ABN8CPS8_9STRA</name>
<gene>
    <name evidence="1" type="ORF">PBS001_LOCUS1454</name>
</gene>
<reference evidence="1 2" key="1">
    <citation type="submission" date="2021-11" db="EMBL/GenBank/DDBJ databases">
        <authorList>
            <person name="Islam A."/>
            <person name="Islam S."/>
            <person name="Flora M.S."/>
            <person name="Rahman M."/>
            <person name="Ziaur R.M."/>
            <person name="Epstein J.H."/>
            <person name="Hassan M."/>
            <person name="Klassen M."/>
            <person name="Woodard K."/>
            <person name="Webb A."/>
            <person name="Webby R.J."/>
            <person name="El Zowalaty M.E."/>
        </authorList>
    </citation>
    <scope>NUCLEOTIDE SEQUENCE [LARGE SCALE GENOMIC DNA]</scope>
    <source>
        <strain evidence="1">Pbs1</strain>
    </source>
</reference>
<sequence>MSISEATGELSADKEAPQESSYYYKGVDLLAEDVDQHMAILSEIVTPTTEVDIRMGDTDVPLTEDQEQHVVQFAMTILMKRPRSHNVYDW</sequence>
<dbReference type="Proteomes" id="UP001158986">
    <property type="component" value="Unassembled WGS sequence"/>
</dbReference>
<protein>
    <submittedName>
        <fullName evidence="1">Uncharacterized protein</fullName>
    </submittedName>
</protein>
<evidence type="ECO:0000313" key="1">
    <source>
        <dbReference type="EMBL" id="CAH0514714.1"/>
    </source>
</evidence>